<dbReference type="Pfam" id="PF00561">
    <property type="entry name" value="Abhydrolase_1"/>
    <property type="match status" value="1"/>
</dbReference>
<protein>
    <submittedName>
        <fullName evidence="4">Alpha/beta hydrolase</fullName>
    </submittedName>
</protein>
<dbReference type="GO" id="GO:0016787">
    <property type="term" value="F:hydrolase activity"/>
    <property type="evidence" value="ECO:0007669"/>
    <property type="project" value="UniProtKB-KW"/>
</dbReference>
<keyword evidence="1 4" id="KW-0378">Hydrolase</keyword>
<dbReference type="InterPro" id="IPR000073">
    <property type="entry name" value="AB_hydrolase_1"/>
</dbReference>
<evidence type="ECO:0000259" key="3">
    <source>
        <dbReference type="Pfam" id="PF00561"/>
    </source>
</evidence>
<gene>
    <name evidence="4" type="ORF">DUE52_25060</name>
</gene>
<dbReference type="Gene3D" id="3.40.50.1820">
    <property type="entry name" value="alpha/beta hydrolase"/>
    <property type="match status" value="1"/>
</dbReference>
<dbReference type="GO" id="GO:0016020">
    <property type="term" value="C:membrane"/>
    <property type="evidence" value="ECO:0007669"/>
    <property type="project" value="TreeGrafter"/>
</dbReference>
<evidence type="ECO:0000313" key="5">
    <source>
        <dbReference type="Proteomes" id="UP000253383"/>
    </source>
</evidence>
<dbReference type="OrthoDB" id="9796770at2"/>
<feature type="chain" id="PRO_5017066528" evidence="2">
    <location>
        <begin position="21"/>
        <end position="331"/>
    </location>
</feature>
<dbReference type="InterPro" id="IPR029058">
    <property type="entry name" value="AB_hydrolase_fold"/>
</dbReference>
<dbReference type="SUPFAM" id="SSF53474">
    <property type="entry name" value="alpha/beta-Hydrolases"/>
    <property type="match status" value="1"/>
</dbReference>
<dbReference type="PANTHER" id="PTHR43798">
    <property type="entry name" value="MONOACYLGLYCEROL LIPASE"/>
    <property type="match status" value="1"/>
</dbReference>
<dbReference type="RefSeq" id="WP_114408818.1">
    <property type="nucleotide sequence ID" value="NZ_QOWE01000024.1"/>
</dbReference>
<evidence type="ECO:0000256" key="1">
    <source>
        <dbReference type="ARBA" id="ARBA00022801"/>
    </source>
</evidence>
<dbReference type="AlphaFoldDB" id="A0A368JJH1"/>
<dbReference type="PANTHER" id="PTHR43798:SF31">
    <property type="entry name" value="AB HYDROLASE SUPERFAMILY PROTEIN YCLE"/>
    <property type="match status" value="1"/>
</dbReference>
<name>A0A368JJH1_9BACT</name>
<keyword evidence="2" id="KW-0732">Signal</keyword>
<evidence type="ECO:0000256" key="2">
    <source>
        <dbReference type="SAM" id="SignalP"/>
    </source>
</evidence>
<dbReference type="EMBL" id="QOWE01000024">
    <property type="protein sequence ID" value="RCR66824.1"/>
    <property type="molecule type" value="Genomic_DNA"/>
</dbReference>
<sequence>MKTIYKYLFLLMAVSLVACEKDDATTTDRTLYLRHKGADMPIWVRGNLASNKLVLFLHGGPGDCAMCYRHYLKGLENDVAVAYWDQRIAGSSSGKVDVKTLTYEQFGEDAYYVVKLLKAQYPNTQIYLVAHSFGVELAWQFLTTNDNQKLVSGLIAVNGTFSTYRWLVQMREWVLREARRQNNTAIEQYVQARPVTAENLGTYEWPELYKRMLDLDGNPVSIYDDKKFVINYLFASPNTALAQFSHPKAYTEYGETTIRGYDRSAFLKNIQIPVALFWGKKDGVVPIEIGYETRDLLTKTAPTFVTFDQSYHEPFISETDRFVGEVLKFVR</sequence>
<keyword evidence="5" id="KW-1185">Reference proteome</keyword>
<proteinExistence type="predicted"/>
<organism evidence="4 5">
    <name type="scientific">Larkinella punicea</name>
    <dbReference type="NCBI Taxonomy" id="2315727"/>
    <lineage>
        <taxon>Bacteria</taxon>
        <taxon>Pseudomonadati</taxon>
        <taxon>Bacteroidota</taxon>
        <taxon>Cytophagia</taxon>
        <taxon>Cytophagales</taxon>
        <taxon>Spirosomataceae</taxon>
        <taxon>Larkinella</taxon>
    </lineage>
</organism>
<dbReference type="InterPro" id="IPR050266">
    <property type="entry name" value="AB_hydrolase_sf"/>
</dbReference>
<dbReference type="PROSITE" id="PS51257">
    <property type="entry name" value="PROKAR_LIPOPROTEIN"/>
    <property type="match status" value="1"/>
</dbReference>
<reference evidence="4 5" key="1">
    <citation type="submission" date="2018-07" db="EMBL/GenBank/DDBJ databases">
        <title>Genome analysis of Larkinella rosea.</title>
        <authorList>
            <person name="Zhou Z."/>
            <person name="Wang G."/>
        </authorList>
    </citation>
    <scope>NUCLEOTIDE SEQUENCE [LARGE SCALE GENOMIC DNA]</scope>
    <source>
        <strain evidence="5">zzj9</strain>
    </source>
</reference>
<feature type="signal peptide" evidence="2">
    <location>
        <begin position="1"/>
        <end position="20"/>
    </location>
</feature>
<dbReference type="Proteomes" id="UP000253383">
    <property type="component" value="Unassembled WGS sequence"/>
</dbReference>
<evidence type="ECO:0000313" key="4">
    <source>
        <dbReference type="EMBL" id="RCR66824.1"/>
    </source>
</evidence>
<feature type="domain" description="AB hydrolase-1" evidence="3">
    <location>
        <begin position="53"/>
        <end position="318"/>
    </location>
</feature>
<accession>A0A368JJH1</accession>
<comment type="caution">
    <text evidence="4">The sequence shown here is derived from an EMBL/GenBank/DDBJ whole genome shotgun (WGS) entry which is preliminary data.</text>
</comment>